<evidence type="ECO:0000259" key="3">
    <source>
        <dbReference type="PROSITE" id="PS51186"/>
    </source>
</evidence>
<dbReference type="SUPFAM" id="SSF55729">
    <property type="entry name" value="Acyl-CoA N-acyltransferases (Nat)"/>
    <property type="match status" value="1"/>
</dbReference>
<dbReference type="InterPro" id="IPR050680">
    <property type="entry name" value="YpeA/RimI_acetyltransf"/>
</dbReference>
<protein>
    <submittedName>
        <fullName evidence="4">Ribosomal protein S18 acetylase RimI-like enzyme</fullName>
    </submittedName>
</protein>
<evidence type="ECO:0000256" key="2">
    <source>
        <dbReference type="ARBA" id="ARBA00023315"/>
    </source>
</evidence>
<keyword evidence="4" id="KW-0689">Ribosomal protein</keyword>
<dbReference type="Pfam" id="PF00583">
    <property type="entry name" value="Acetyltransf_1"/>
    <property type="match status" value="1"/>
</dbReference>
<name>A0A4R2IU23_9PSEU</name>
<evidence type="ECO:0000313" key="4">
    <source>
        <dbReference type="EMBL" id="TCO48784.1"/>
    </source>
</evidence>
<organism evidence="4 5">
    <name type="scientific">Actinocrispum wychmicini</name>
    <dbReference type="NCBI Taxonomy" id="1213861"/>
    <lineage>
        <taxon>Bacteria</taxon>
        <taxon>Bacillati</taxon>
        <taxon>Actinomycetota</taxon>
        <taxon>Actinomycetes</taxon>
        <taxon>Pseudonocardiales</taxon>
        <taxon>Pseudonocardiaceae</taxon>
        <taxon>Actinocrispum</taxon>
    </lineage>
</organism>
<sequence>MDFTVSVPLPDGYRTERPALAHVPEILALVHASDVAAVGFPDFDESEVVAALTAPGFDPAADSWLVRDGQGRLAGWGYLDAPSADADEVFCEAYAHPGQDSAVQATLIDLLLGRLAERAAGRPQVTAKAGAIPTETQYIQVLTDAGFAFERQQARMTRPLTGNEQKPTPVPGYTVRELRTAELPDCHEILRVAFADTAQAFQSTVDELAAAPNILWAECLVAEADNGALAGVLLSSNQSADKNEGWVKWLGVLPDHRGRGLATALLSTAFAGYAEQGRTAVGLGVDTTNPTGAYRLYESLGMTAAYRVNIYQQDVAGSR</sequence>
<proteinExistence type="predicted"/>
<dbReference type="Gene3D" id="3.40.630.30">
    <property type="match status" value="1"/>
</dbReference>
<dbReference type="InterPro" id="IPR000182">
    <property type="entry name" value="GNAT_dom"/>
</dbReference>
<feature type="domain" description="N-acetyltransferase" evidence="3">
    <location>
        <begin position="173"/>
        <end position="319"/>
    </location>
</feature>
<evidence type="ECO:0000256" key="1">
    <source>
        <dbReference type="ARBA" id="ARBA00022679"/>
    </source>
</evidence>
<dbReference type="AlphaFoldDB" id="A0A4R2IU23"/>
<dbReference type="PANTHER" id="PTHR43420">
    <property type="entry name" value="ACETYLTRANSFERASE"/>
    <property type="match status" value="1"/>
</dbReference>
<dbReference type="EMBL" id="SLWS01000015">
    <property type="protein sequence ID" value="TCO48784.1"/>
    <property type="molecule type" value="Genomic_DNA"/>
</dbReference>
<keyword evidence="1" id="KW-0808">Transferase</keyword>
<dbReference type="GO" id="GO:0016747">
    <property type="term" value="F:acyltransferase activity, transferring groups other than amino-acyl groups"/>
    <property type="evidence" value="ECO:0007669"/>
    <property type="project" value="InterPro"/>
</dbReference>
<keyword evidence="2" id="KW-0012">Acyltransferase</keyword>
<evidence type="ECO:0000313" key="5">
    <source>
        <dbReference type="Proteomes" id="UP000295680"/>
    </source>
</evidence>
<keyword evidence="4" id="KW-0687">Ribonucleoprotein</keyword>
<dbReference type="Proteomes" id="UP000295680">
    <property type="component" value="Unassembled WGS sequence"/>
</dbReference>
<accession>A0A4R2IU23</accession>
<dbReference type="GO" id="GO:0005840">
    <property type="term" value="C:ribosome"/>
    <property type="evidence" value="ECO:0007669"/>
    <property type="project" value="UniProtKB-KW"/>
</dbReference>
<comment type="caution">
    <text evidence="4">The sequence shown here is derived from an EMBL/GenBank/DDBJ whole genome shotgun (WGS) entry which is preliminary data.</text>
</comment>
<dbReference type="InterPro" id="IPR016181">
    <property type="entry name" value="Acyl_CoA_acyltransferase"/>
</dbReference>
<reference evidence="4 5" key="1">
    <citation type="submission" date="2019-03" db="EMBL/GenBank/DDBJ databases">
        <title>Genomic Encyclopedia of Type Strains, Phase IV (KMG-IV): sequencing the most valuable type-strain genomes for metagenomic binning, comparative biology and taxonomic classification.</title>
        <authorList>
            <person name="Goeker M."/>
        </authorList>
    </citation>
    <scope>NUCLEOTIDE SEQUENCE [LARGE SCALE GENOMIC DNA]</scope>
    <source>
        <strain evidence="4 5">DSM 45934</strain>
    </source>
</reference>
<keyword evidence="5" id="KW-1185">Reference proteome</keyword>
<gene>
    <name evidence="4" type="ORF">EV192_1155</name>
</gene>
<dbReference type="CDD" id="cd04301">
    <property type="entry name" value="NAT_SF"/>
    <property type="match status" value="1"/>
</dbReference>
<dbReference type="PROSITE" id="PS51186">
    <property type="entry name" value="GNAT"/>
    <property type="match status" value="1"/>
</dbReference>